<feature type="transmembrane region" description="Helical" evidence="1">
    <location>
        <begin position="67"/>
        <end position="87"/>
    </location>
</feature>
<feature type="transmembrane region" description="Helical" evidence="1">
    <location>
        <begin position="5"/>
        <end position="21"/>
    </location>
</feature>
<name>A0A7G2DAA3_9EURY</name>
<protein>
    <recommendedName>
        <fullName evidence="4">DUF2178 domain-containing protein</fullName>
    </recommendedName>
</protein>
<proteinExistence type="predicted"/>
<keyword evidence="3" id="KW-1185">Reference proteome</keyword>
<organism evidence="2 3">
    <name type="scientific">Thermococcus camini</name>
    <dbReference type="NCBI Taxonomy" id="2016373"/>
    <lineage>
        <taxon>Archaea</taxon>
        <taxon>Methanobacteriati</taxon>
        <taxon>Methanobacteriota</taxon>
        <taxon>Thermococci</taxon>
        <taxon>Thermococcales</taxon>
        <taxon>Thermococcaceae</taxon>
        <taxon>Thermococcus</taxon>
    </lineage>
</organism>
<dbReference type="Proteomes" id="UP000516304">
    <property type="component" value="Chromosome TIRI35C"/>
</dbReference>
<dbReference type="KEGG" id="tcq:TIRI35C_1696"/>
<gene>
    <name evidence="2" type="ORF">TIRI35C_1696</name>
</gene>
<reference evidence="2 3" key="1">
    <citation type="submission" date="2020-09" db="EMBL/GenBank/DDBJ databases">
        <authorList>
            <person name="Courtine D."/>
        </authorList>
    </citation>
    <scope>NUCLEOTIDE SEQUENCE [LARGE SCALE GENOMIC DNA]</scope>
    <source>
        <strain evidence="2 3">IRI35c</strain>
    </source>
</reference>
<keyword evidence="1" id="KW-1133">Transmembrane helix</keyword>
<evidence type="ECO:0000256" key="1">
    <source>
        <dbReference type="SAM" id="Phobius"/>
    </source>
</evidence>
<evidence type="ECO:0000313" key="3">
    <source>
        <dbReference type="Proteomes" id="UP000516304"/>
    </source>
</evidence>
<sequence>MRFGVIHFVFLFMAIFLMSYYSRTSTYLSWFFFTLVWLGTWALTKTYEKEVGPLRDERTELITMKSFYRGIGVGFIVLGYELIWLAGHDYETVVLLSKWLLLPTLAGVLAAAVLKAHYERVM</sequence>
<keyword evidence="1" id="KW-0812">Transmembrane</keyword>
<dbReference type="EMBL" id="LR881183">
    <property type="protein sequence ID" value="CAD5244850.1"/>
    <property type="molecule type" value="Genomic_DNA"/>
</dbReference>
<dbReference type="RefSeq" id="WP_188202512.1">
    <property type="nucleotide sequence ID" value="NZ_LR881183.1"/>
</dbReference>
<keyword evidence="1" id="KW-0472">Membrane</keyword>
<evidence type="ECO:0000313" key="2">
    <source>
        <dbReference type="EMBL" id="CAD5244850.1"/>
    </source>
</evidence>
<feature type="transmembrane region" description="Helical" evidence="1">
    <location>
        <begin position="27"/>
        <end position="47"/>
    </location>
</feature>
<dbReference type="AlphaFoldDB" id="A0A7G2DAA3"/>
<evidence type="ECO:0008006" key="4">
    <source>
        <dbReference type="Google" id="ProtNLM"/>
    </source>
</evidence>
<dbReference type="GeneID" id="58919440"/>
<feature type="transmembrane region" description="Helical" evidence="1">
    <location>
        <begin position="99"/>
        <end position="118"/>
    </location>
</feature>
<accession>A0A7G2DAA3</accession>